<name>A0AAX2ZIZ9_9FIRM</name>
<reference evidence="1 2" key="1">
    <citation type="journal article" date="2023" name="Int. J. Syst. Evol. Microbiol.">
        <title>Terrisporobacter hibernicus sp. nov., isolated from bovine faeces in Northern Ireland.</title>
        <authorList>
            <person name="Mitchell M."/>
            <person name="Nguyen S.V."/>
            <person name="Connor M."/>
            <person name="Fairley D.J."/>
            <person name="Donoghue O."/>
            <person name="Marshall H."/>
            <person name="Koolman L."/>
            <person name="McMullan G."/>
            <person name="Schaffer K.E."/>
            <person name="McGrath J.W."/>
            <person name="Fanning S."/>
        </authorList>
    </citation>
    <scope>NUCLEOTIDE SEQUENCE [LARGE SCALE GENOMIC DNA]</scope>
    <source>
        <strain evidence="1 2">MCA3</strain>
    </source>
</reference>
<accession>A0AAX2ZIZ9</accession>
<evidence type="ECO:0000313" key="2">
    <source>
        <dbReference type="Proteomes" id="UP001198983"/>
    </source>
</evidence>
<organism evidence="1 2">
    <name type="scientific">Terrisporobacter hibernicus</name>
    <dbReference type="NCBI Taxonomy" id="2813371"/>
    <lineage>
        <taxon>Bacteria</taxon>
        <taxon>Bacillati</taxon>
        <taxon>Bacillota</taxon>
        <taxon>Clostridia</taxon>
        <taxon>Peptostreptococcales</taxon>
        <taxon>Peptostreptococcaceae</taxon>
        <taxon>Terrisporobacter</taxon>
    </lineage>
</organism>
<dbReference type="EMBL" id="CP081135">
    <property type="protein sequence ID" value="UEL48372.1"/>
    <property type="molecule type" value="Genomic_DNA"/>
</dbReference>
<sequence length="160" mass="19146">MCDFLYGAVSKKDYNKKFISISLKHHIPIDCTFESCALFPVKKSHDDYIFFRLTNEYCDCATPLGYGRDEINTKYLSTPHKRQLYLNSIYKTIYNYIEWLKELNESSCINHVYIVKHFDDNKPEKQCNKHVVHIDDINIDFLIDLENEIAYKVQFYKKYD</sequence>
<evidence type="ECO:0000313" key="1">
    <source>
        <dbReference type="EMBL" id="UEL48372.1"/>
    </source>
</evidence>
<dbReference type="Proteomes" id="UP001198983">
    <property type="component" value="Chromosome"/>
</dbReference>
<protein>
    <submittedName>
        <fullName evidence="1">Uncharacterized protein</fullName>
    </submittedName>
</protein>
<dbReference type="AlphaFoldDB" id="A0AAX2ZIZ9"/>
<keyword evidence="2" id="KW-1185">Reference proteome</keyword>
<dbReference type="RefSeq" id="WP_148557820.1">
    <property type="nucleotide sequence ID" value="NZ_CP081135.1"/>
</dbReference>
<gene>
    <name evidence="1" type="ORF">JW646_02650</name>
</gene>
<dbReference type="KEGG" id="tem:JW646_02650"/>
<proteinExistence type="predicted"/>